<reference evidence="1 2" key="1">
    <citation type="submission" date="2017-10" db="EMBL/GenBank/DDBJ databases">
        <title>The draft genome sequence of Lewinella nigricans NBRC 102662.</title>
        <authorList>
            <person name="Wang K."/>
        </authorList>
    </citation>
    <scope>NUCLEOTIDE SEQUENCE [LARGE SCALE GENOMIC DNA]</scope>
    <source>
        <strain evidence="1 2">NBRC 102662</strain>
    </source>
</reference>
<evidence type="ECO:0000313" key="2">
    <source>
        <dbReference type="Proteomes" id="UP000223913"/>
    </source>
</evidence>
<sequence length="90" mass="10506">MDITYLLPTDEVNTLEQIRKNHEDYSTRQRASLVLLSLMDRSLQSGRQFTAIGLMTLIERYKKYGFSCLLPNWDLKYVHSWSASGPYQMA</sequence>
<accession>A0A2D0NCQ3</accession>
<comment type="caution">
    <text evidence="1">The sequence shown here is derived from an EMBL/GenBank/DDBJ whole genome shotgun (WGS) entry which is preliminary data.</text>
</comment>
<dbReference type="AlphaFoldDB" id="A0A2D0NCQ3"/>
<gene>
    <name evidence="1" type="ORF">CRP01_13370</name>
</gene>
<protein>
    <submittedName>
        <fullName evidence="1">Uncharacterized protein</fullName>
    </submittedName>
</protein>
<keyword evidence="2" id="KW-1185">Reference proteome</keyword>
<evidence type="ECO:0000313" key="1">
    <source>
        <dbReference type="EMBL" id="PHN05959.1"/>
    </source>
</evidence>
<dbReference type="Proteomes" id="UP000223913">
    <property type="component" value="Unassembled WGS sequence"/>
</dbReference>
<dbReference type="EMBL" id="PDUD01000019">
    <property type="protein sequence ID" value="PHN05959.1"/>
    <property type="molecule type" value="Genomic_DNA"/>
</dbReference>
<proteinExistence type="predicted"/>
<dbReference type="RefSeq" id="WP_099150552.1">
    <property type="nucleotide sequence ID" value="NZ_PDUD01000019.1"/>
</dbReference>
<organism evidence="1 2">
    <name type="scientific">Flavilitoribacter nigricans (strain ATCC 23147 / DSM 23189 / NBRC 102662 / NCIMB 1420 / SS-2)</name>
    <name type="common">Lewinella nigricans</name>
    <dbReference type="NCBI Taxonomy" id="1122177"/>
    <lineage>
        <taxon>Bacteria</taxon>
        <taxon>Pseudomonadati</taxon>
        <taxon>Bacteroidota</taxon>
        <taxon>Saprospiria</taxon>
        <taxon>Saprospirales</taxon>
        <taxon>Lewinellaceae</taxon>
        <taxon>Flavilitoribacter</taxon>
    </lineage>
</organism>
<name>A0A2D0NCQ3_FLAN2</name>